<evidence type="ECO:0000313" key="2">
    <source>
        <dbReference type="Proteomes" id="UP000827872"/>
    </source>
</evidence>
<sequence length="136" mass="15373">MGNMTYRIPISKFTSVNTNLTLEMNASSLVSGYLCGLISSNPCQHTTEDTGSFTDTTDTQGTTYRWPVMMMPFQEFTYHFRLARPGQANCSTAVQQMGSLFTDYYFQFYWLCEGSLPDSKWNAVFTLGCLRIPSGF</sequence>
<dbReference type="EMBL" id="CM037615">
    <property type="protein sequence ID" value="KAH8013744.1"/>
    <property type="molecule type" value="Genomic_DNA"/>
</dbReference>
<proteinExistence type="predicted"/>
<accession>A0ACB8G3I9</accession>
<keyword evidence="2" id="KW-1185">Reference proteome</keyword>
<reference evidence="1" key="1">
    <citation type="submission" date="2021-08" db="EMBL/GenBank/DDBJ databases">
        <title>The first chromosome-level gecko genome reveals the dynamic sex chromosomes of Neotropical dwarf geckos (Sphaerodactylidae: Sphaerodactylus).</title>
        <authorList>
            <person name="Pinto B.J."/>
            <person name="Keating S.E."/>
            <person name="Gamble T."/>
        </authorList>
    </citation>
    <scope>NUCLEOTIDE SEQUENCE</scope>
    <source>
        <strain evidence="1">TG3544</strain>
    </source>
</reference>
<gene>
    <name evidence="1" type="ORF">K3G42_021759</name>
</gene>
<name>A0ACB8G3I9_9SAUR</name>
<comment type="caution">
    <text evidence="1">The sequence shown here is derived from an EMBL/GenBank/DDBJ whole genome shotgun (WGS) entry which is preliminary data.</text>
</comment>
<protein>
    <submittedName>
        <fullName evidence="1">Uncharacterized protein</fullName>
    </submittedName>
</protein>
<organism evidence="1 2">
    <name type="scientific">Sphaerodactylus townsendi</name>
    <dbReference type="NCBI Taxonomy" id="933632"/>
    <lineage>
        <taxon>Eukaryota</taxon>
        <taxon>Metazoa</taxon>
        <taxon>Chordata</taxon>
        <taxon>Craniata</taxon>
        <taxon>Vertebrata</taxon>
        <taxon>Euteleostomi</taxon>
        <taxon>Lepidosauria</taxon>
        <taxon>Squamata</taxon>
        <taxon>Bifurcata</taxon>
        <taxon>Gekkota</taxon>
        <taxon>Sphaerodactylidae</taxon>
        <taxon>Sphaerodactylus</taxon>
    </lineage>
</organism>
<evidence type="ECO:0000313" key="1">
    <source>
        <dbReference type="EMBL" id="KAH8013744.1"/>
    </source>
</evidence>
<dbReference type="Proteomes" id="UP000827872">
    <property type="component" value="Linkage Group LG02"/>
</dbReference>